<organism evidence="5 6">
    <name type="scientific">Chitinophaga hostae</name>
    <dbReference type="NCBI Taxonomy" id="2831022"/>
    <lineage>
        <taxon>Bacteria</taxon>
        <taxon>Pseudomonadati</taxon>
        <taxon>Bacteroidota</taxon>
        <taxon>Chitinophagia</taxon>
        <taxon>Chitinophagales</taxon>
        <taxon>Chitinophagaceae</taxon>
        <taxon>Chitinophaga</taxon>
    </lineage>
</organism>
<dbReference type="GO" id="GO:0009026">
    <property type="term" value="F:tagaturonate reductase activity"/>
    <property type="evidence" value="ECO:0007669"/>
    <property type="project" value="UniProtKB-EC"/>
</dbReference>
<dbReference type="InterPro" id="IPR036291">
    <property type="entry name" value="NAD(P)-bd_dom_sf"/>
</dbReference>
<accession>A0ABS5J197</accession>
<sequence length="487" mass="53797">MKLSKKTLARLNESDTLQLPVAGCFELPEKVLQFGTGVLLRGLPDAFIDKANRQGLFNGRVVVVKSTGKGSTGAFDDQDNLYTQCIRGIEGGQKVAMDIVNGSISRVLNAASQWEQILACAINPDMQIVVSNTTEIGIAYVAESIFAVPPASFPAKLLAFLYKRYQHFSGDPGRGMVIIPTELIPDNGSRLKEILLELCAFNRLDDAFVDWLHNSNHYCNSLVDCIVPGAAAMDTGYEDELMIMTEVYRLWAIETNSEQVRKVLSFSEADAGVVLSPDINVFRELKLRLLNGTHTLSCGLAFLAGIDTVVAAMNQESMAAYMEGLMMQEIIPAITGLHIRNDAAVRFAGAVLDRFRNPYIEHRWLSICTQYTSKLKMRVVPVLLEYNQRTGQIPALISLGFAAHLLFMRGSETYSIQDEHAGWYQEQWQQLPVDVLVRTTLSNKNLWGHDLTAIPGFAAVVTIMLNALLQEGTAAYLERVAAEITIS</sequence>
<gene>
    <name evidence="5" type="ORF">KE626_16900</name>
</gene>
<evidence type="ECO:0000256" key="2">
    <source>
        <dbReference type="ARBA" id="ARBA00023027"/>
    </source>
</evidence>
<dbReference type="NCBIfam" id="NF002969">
    <property type="entry name" value="PRK03643.1"/>
    <property type="match status" value="1"/>
</dbReference>
<comment type="caution">
    <text evidence="5">The sequence shown here is derived from an EMBL/GenBank/DDBJ whole genome shotgun (WGS) entry which is preliminary data.</text>
</comment>
<proteinExistence type="predicted"/>
<dbReference type="PANTHER" id="PTHR30524">
    <property type="entry name" value="MANNITOL-1-PHOSPHATE 5-DEHYDROGENASE"/>
    <property type="match status" value="1"/>
</dbReference>
<feature type="domain" description="Mannitol dehydrogenase N-terminal" evidence="3">
    <location>
        <begin position="30"/>
        <end position="258"/>
    </location>
</feature>
<keyword evidence="2" id="KW-0520">NAD</keyword>
<dbReference type="EMBL" id="JAGTXB010000007">
    <property type="protein sequence ID" value="MBS0029002.1"/>
    <property type="molecule type" value="Genomic_DNA"/>
</dbReference>
<dbReference type="SUPFAM" id="SSF48179">
    <property type="entry name" value="6-phosphogluconate dehydrogenase C-terminal domain-like"/>
    <property type="match status" value="1"/>
</dbReference>
<dbReference type="Pfam" id="PF01232">
    <property type="entry name" value="Mannitol_dh"/>
    <property type="match status" value="1"/>
</dbReference>
<dbReference type="SUPFAM" id="SSF51735">
    <property type="entry name" value="NAD(P)-binding Rossmann-fold domains"/>
    <property type="match status" value="1"/>
</dbReference>
<dbReference type="Gene3D" id="1.10.1040.10">
    <property type="entry name" value="N-(1-d-carboxylethyl)-l-norvaline Dehydrogenase, domain 2"/>
    <property type="match status" value="1"/>
</dbReference>
<dbReference type="PANTHER" id="PTHR30524:SF0">
    <property type="entry name" value="ALTRONATE OXIDOREDUCTASE-RELATED"/>
    <property type="match status" value="1"/>
</dbReference>
<dbReference type="Gene3D" id="3.40.50.720">
    <property type="entry name" value="NAD(P)-binding Rossmann-like Domain"/>
    <property type="match status" value="1"/>
</dbReference>
<dbReference type="EC" id="1.1.1.58" evidence="5"/>
<evidence type="ECO:0000256" key="1">
    <source>
        <dbReference type="ARBA" id="ARBA00023002"/>
    </source>
</evidence>
<dbReference type="InterPro" id="IPR013118">
    <property type="entry name" value="Mannitol_DH_C"/>
</dbReference>
<dbReference type="Pfam" id="PF08125">
    <property type="entry name" value="Mannitol_dh_C"/>
    <property type="match status" value="1"/>
</dbReference>
<keyword evidence="6" id="KW-1185">Reference proteome</keyword>
<dbReference type="InterPro" id="IPR013328">
    <property type="entry name" value="6PGD_dom2"/>
</dbReference>
<evidence type="ECO:0000313" key="5">
    <source>
        <dbReference type="EMBL" id="MBS0029002.1"/>
    </source>
</evidence>
<dbReference type="RefSeq" id="WP_211974100.1">
    <property type="nucleotide sequence ID" value="NZ_CBFHAM010000024.1"/>
</dbReference>
<dbReference type="Proteomes" id="UP000676386">
    <property type="component" value="Unassembled WGS sequence"/>
</dbReference>
<protein>
    <submittedName>
        <fullName evidence="5">Tagaturonate reductase</fullName>
        <ecNumber evidence="5">1.1.1.58</ecNumber>
    </submittedName>
</protein>
<dbReference type="InterPro" id="IPR008927">
    <property type="entry name" value="6-PGluconate_DH-like_C_sf"/>
</dbReference>
<keyword evidence="1 5" id="KW-0560">Oxidoreductase</keyword>
<dbReference type="InterPro" id="IPR013131">
    <property type="entry name" value="Mannitol_DH_N"/>
</dbReference>
<reference evidence="5 6" key="1">
    <citation type="submission" date="2021-04" db="EMBL/GenBank/DDBJ databases">
        <title>Chitinophaga sp. nov., isolated from the rhizosphere soil.</title>
        <authorList>
            <person name="He S."/>
        </authorList>
    </citation>
    <scope>NUCLEOTIDE SEQUENCE [LARGE SCALE GENOMIC DNA]</scope>
    <source>
        <strain evidence="5 6">2R12</strain>
    </source>
</reference>
<evidence type="ECO:0000313" key="6">
    <source>
        <dbReference type="Proteomes" id="UP000676386"/>
    </source>
</evidence>
<evidence type="ECO:0000259" key="4">
    <source>
        <dbReference type="Pfam" id="PF08125"/>
    </source>
</evidence>
<feature type="domain" description="Mannitol dehydrogenase C-terminal" evidence="4">
    <location>
        <begin position="278"/>
        <end position="468"/>
    </location>
</feature>
<evidence type="ECO:0000259" key="3">
    <source>
        <dbReference type="Pfam" id="PF01232"/>
    </source>
</evidence>
<name>A0ABS5J197_9BACT</name>